<dbReference type="PANTHER" id="PTHR10465">
    <property type="entry name" value="TRANSMEMBRANE GTPASE FZO1"/>
    <property type="match status" value="1"/>
</dbReference>
<dbReference type="InterPro" id="IPR027417">
    <property type="entry name" value="P-loop_NTPase"/>
</dbReference>
<keyword evidence="5" id="KW-0472">Membrane</keyword>
<reference evidence="8" key="1">
    <citation type="submission" date="2024-07" db="EMBL/GenBank/DDBJ databases">
        <title>Halotolerant mesophilic bacterium Ornithinibacillus sp. 4-3, sp. nov., isolated from soil.</title>
        <authorList>
            <person name="Sidarenka A.V."/>
            <person name="Guliayeva D.E."/>
            <person name="Leanovich S.I."/>
            <person name="Hileuskaya K.S."/>
            <person name="Akhremchuk A.E."/>
            <person name="Sikolenko M.A."/>
            <person name="Valentovich L.N."/>
        </authorList>
    </citation>
    <scope>NUCLEOTIDE SEQUENCE</scope>
    <source>
        <strain evidence="8">4-3</strain>
    </source>
</reference>
<dbReference type="SUPFAM" id="SSF52540">
    <property type="entry name" value="P-loop containing nucleoside triphosphate hydrolases"/>
    <property type="match status" value="2"/>
</dbReference>
<dbReference type="GO" id="GO:0005525">
    <property type="term" value="F:GTP binding"/>
    <property type="evidence" value="ECO:0007669"/>
    <property type="project" value="UniProtKB-KW"/>
</dbReference>
<keyword evidence="3" id="KW-0378">Hydrolase</keyword>
<evidence type="ECO:0000313" key="8">
    <source>
        <dbReference type="EMBL" id="XDK34256.1"/>
    </source>
</evidence>
<dbReference type="AlphaFoldDB" id="A0AB39HVN5"/>
<dbReference type="EMBL" id="CP162599">
    <property type="protein sequence ID" value="XDK34256.1"/>
    <property type="molecule type" value="Genomic_DNA"/>
</dbReference>
<organism evidence="8">
    <name type="scientific">Ornithinibacillus sp. 4-3</name>
    <dbReference type="NCBI Taxonomy" id="3231488"/>
    <lineage>
        <taxon>Bacteria</taxon>
        <taxon>Bacillati</taxon>
        <taxon>Bacillota</taxon>
        <taxon>Bacilli</taxon>
        <taxon>Bacillales</taxon>
        <taxon>Bacillaceae</taxon>
        <taxon>Ornithinibacillus</taxon>
    </lineage>
</organism>
<dbReference type="Gene3D" id="3.40.50.300">
    <property type="entry name" value="P-loop containing nucleotide triphosphate hydrolases"/>
    <property type="match status" value="2"/>
</dbReference>
<feature type="coiled-coil region" evidence="6">
    <location>
        <begin position="303"/>
        <end position="330"/>
    </location>
</feature>
<evidence type="ECO:0000256" key="6">
    <source>
        <dbReference type="SAM" id="Coils"/>
    </source>
</evidence>
<evidence type="ECO:0000256" key="1">
    <source>
        <dbReference type="ARBA" id="ARBA00004370"/>
    </source>
</evidence>
<keyword evidence="2" id="KW-0547">Nucleotide-binding</keyword>
<comment type="subcellular location">
    <subcellularLocation>
        <location evidence="1">Membrane</location>
    </subcellularLocation>
</comment>
<gene>
    <name evidence="8" type="ORF">AB4Y30_07875</name>
</gene>
<protein>
    <submittedName>
        <fullName evidence="8">Dynamin family protein</fullName>
    </submittedName>
</protein>
<feature type="coiled-coil region" evidence="6">
    <location>
        <begin position="482"/>
        <end position="529"/>
    </location>
</feature>
<dbReference type="Pfam" id="PF00350">
    <property type="entry name" value="Dynamin_N"/>
    <property type="match status" value="2"/>
</dbReference>
<dbReference type="InterPro" id="IPR045063">
    <property type="entry name" value="Dynamin_N"/>
</dbReference>
<evidence type="ECO:0000256" key="5">
    <source>
        <dbReference type="ARBA" id="ARBA00023136"/>
    </source>
</evidence>
<dbReference type="PANTHER" id="PTHR10465:SF0">
    <property type="entry name" value="SARCALUMENIN"/>
    <property type="match status" value="1"/>
</dbReference>
<accession>A0AB39HVN5</accession>
<evidence type="ECO:0000256" key="4">
    <source>
        <dbReference type="ARBA" id="ARBA00023134"/>
    </source>
</evidence>
<evidence type="ECO:0000256" key="2">
    <source>
        <dbReference type="ARBA" id="ARBA00022741"/>
    </source>
</evidence>
<dbReference type="GO" id="GO:0016020">
    <property type="term" value="C:membrane"/>
    <property type="evidence" value="ECO:0007669"/>
    <property type="project" value="UniProtKB-SubCell"/>
</dbReference>
<keyword evidence="6" id="KW-0175">Coiled coil</keyword>
<sequence length="1205" mass="139559">MTSIDIKSKQITLQHIVALYDVMKKHQDDVNAGKLLDLYEKMNKDQFIISFSGHFSAGKSSMINALLEEEILPKSPIPTSANIVEITNGNGNAKIHFYDEAPKEYQAPYDIEMIKEYCKDKNTVKKIELSTSKDIIPEDCIIVDTPGIDAADDADRVITESFLHVVDRLFYVMDYNHVQSDVNLHFLKQIQEKGIPFFIIINQVDKHNEAEIPFTSFDESVRLTFEQWNLEPEQIFYTSLFDQENIHNQYAIVKETIFNILENRKQVENTLEHAINGLLKDHNKFLKQSYDEKLATFATEEMDEEEANELREAKAKLLTIQNQPQQLEEEFQFDLSETLKNAYLMPAALREKASEFLESQQKDFKIGFFGAKKKTEAEQERRMNEFLEELQKNIETSIQWKLRDKIIALLSKYKVSSPQLMEFTKQFSITYTGEDLLSQIKRGAKFSGDYVLNYTNDVSAHIKGKFRTQAQHLWEEIQQEIHQSAEKEATQYEKQASKFEELAAVEAEKAKLADELDNKKEVAKSTLEEPHATDAALELIEHDRKNNIQVSQVVQYVEKEKSAAKAVEKKEEPVISHSKSQHSIADVIESIENTIATVENVHGFQEIIEDLLDKKRRLDHRTLTIALFGAFSAGKSSFANALIGQSVLPSSPNPTTAVINRIAPVTEEHKHGTVVIQLKSEETLLQDLISITKDFSPESENLDTMVKWIRDKKMMEHASINKTYQSYLRAVLAGYDHNKNDIGNVKTITLEDFAEYVTDETKACYIELVTLYYDCSLTQLGITLVDTPGADSVNARHTNVAFDYIKYADAILYVTYYNHALNRADKDFLMQLGRIKESFELDKMFFIINASDLAADESELSLVKEYVQEQLLQLGIRFPRIYPVSSKRSLEEKQSREELNERMEIFETEFYQFINEDLPSLTMESALWDIKRAYEWMTNYIETVHLSTQEKETYQADLQEKNGLLIKEVETVNATMYEERIIQRIERQLHYVKERMGIRFHDMFKDKFNPTTINESGQKGMRQIEASLKELLDYTGYELLQEIRAVSLRIEAFIKELSKEVYEDLSKQLKTIDSKFSLPMMASEELVTPAYEQAFLNIDFSEFNKAMKRFKGPKAFFVENEKEIMKEDIYESLVPHIEDYISTNNQTMDQAYKEQWQQVIEERNTQVKKNIQNYIDNLLAITSETVDIDMLQEKQDQLAQIISEK</sequence>
<proteinExistence type="predicted"/>
<dbReference type="CDD" id="cd09912">
    <property type="entry name" value="DLP_2"/>
    <property type="match status" value="2"/>
</dbReference>
<dbReference type="RefSeq" id="WP_368654933.1">
    <property type="nucleotide sequence ID" value="NZ_CP162599.1"/>
</dbReference>
<evidence type="ECO:0000256" key="3">
    <source>
        <dbReference type="ARBA" id="ARBA00022801"/>
    </source>
</evidence>
<evidence type="ECO:0000259" key="7">
    <source>
        <dbReference type="Pfam" id="PF00350"/>
    </source>
</evidence>
<keyword evidence="4" id="KW-0342">GTP-binding</keyword>
<feature type="domain" description="Dynamin N-terminal" evidence="7">
    <location>
        <begin position="50"/>
        <end position="203"/>
    </location>
</feature>
<dbReference type="InterPro" id="IPR027094">
    <property type="entry name" value="Mitofusin_fam"/>
</dbReference>
<dbReference type="GO" id="GO:0003924">
    <property type="term" value="F:GTPase activity"/>
    <property type="evidence" value="ECO:0007669"/>
    <property type="project" value="InterPro"/>
</dbReference>
<feature type="domain" description="Dynamin N-terminal" evidence="7">
    <location>
        <begin position="625"/>
        <end position="849"/>
    </location>
</feature>
<name>A0AB39HVN5_9BACI</name>